<sequence length="292" mass="32003">MIKRMIALAAIALLAGQQAEAAPLWDTMKSYFSKRTDERPEIRIMIVKEKPSVQMAIDGKYRIYDPRTRDHIATRQLGRKAEVTHQGDGLRWSEGFPGLHQLMIVPDTITTTIKVDGKEYQGSITIYEVEGMLSVINNIGFEELLTAVLADEVGENEPLELIAAAAIVARTNAYALAENPANPFWAVSADQVGYRGLPPNTDLTKVHEAVRNTRYMILGAKGSFEGVSTPFSGDFARSQEAKLLNAGKVPSRISFADAKKLAANGKDAAEILHHSFPDAEISMTRYSPGSGR</sequence>
<evidence type="ECO:0000259" key="2">
    <source>
        <dbReference type="Pfam" id="PF08486"/>
    </source>
</evidence>
<proteinExistence type="predicted"/>
<keyword evidence="4" id="KW-1185">Reference proteome</keyword>
<keyword evidence="1" id="KW-0732">Signal</keyword>
<dbReference type="Proteomes" id="UP000220251">
    <property type="component" value="Unassembled WGS sequence"/>
</dbReference>
<dbReference type="OrthoDB" id="20877at2"/>
<accession>A0A0H5DQ79</accession>
<dbReference type="InterPro" id="IPR013693">
    <property type="entry name" value="SpoIID/LytB_N"/>
</dbReference>
<reference evidence="4" key="1">
    <citation type="submission" date="2015-06" db="EMBL/GenBank/DDBJ databases">
        <authorList>
            <person name="Bertelli C."/>
        </authorList>
    </citation>
    <scope>NUCLEOTIDE SEQUENCE [LARGE SCALE GENOMIC DNA]</scope>
    <source>
        <strain evidence="4">CRIB-30</strain>
    </source>
</reference>
<feature type="chain" id="PRO_5005217788" evidence="1">
    <location>
        <begin position="22"/>
        <end position="292"/>
    </location>
</feature>
<evidence type="ECO:0000313" key="3">
    <source>
        <dbReference type="EMBL" id="CRX38652.1"/>
    </source>
</evidence>
<feature type="signal peptide" evidence="1">
    <location>
        <begin position="1"/>
        <end position="21"/>
    </location>
</feature>
<protein>
    <submittedName>
        <fullName evidence="3">Conserved putative secreted protein</fullName>
    </submittedName>
</protein>
<name>A0A0H5DQ79_9BACT</name>
<dbReference type="RefSeq" id="WP_098038515.1">
    <property type="nucleotide sequence ID" value="NZ_CWGJ01000015.1"/>
</dbReference>
<evidence type="ECO:0000256" key="1">
    <source>
        <dbReference type="SAM" id="SignalP"/>
    </source>
</evidence>
<feature type="domain" description="Sporulation stage II protein D amidase enhancer LytB N-terminal" evidence="2">
    <location>
        <begin position="131"/>
        <end position="218"/>
    </location>
</feature>
<gene>
    <name evidence="3" type="ORF">ELAC_1313</name>
</gene>
<organism evidence="3 4">
    <name type="scientific">Estrella lausannensis</name>
    <dbReference type="NCBI Taxonomy" id="483423"/>
    <lineage>
        <taxon>Bacteria</taxon>
        <taxon>Pseudomonadati</taxon>
        <taxon>Chlamydiota</taxon>
        <taxon>Chlamydiia</taxon>
        <taxon>Parachlamydiales</taxon>
        <taxon>Candidatus Criblamydiaceae</taxon>
        <taxon>Estrella</taxon>
    </lineage>
</organism>
<dbReference type="Pfam" id="PF08486">
    <property type="entry name" value="SpoIID"/>
    <property type="match status" value="1"/>
</dbReference>
<dbReference type="EMBL" id="CWGJ01000015">
    <property type="protein sequence ID" value="CRX38652.1"/>
    <property type="molecule type" value="Genomic_DNA"/>
</dbReference>
<evidence type="ECO:0000313" key="4">
    <source>
        <dbReference type="Proteomes" id="UP000220251"/>
    </source>
</evidence>
<dbReference type="AlphaFoldDB" id="A0A0H5DQ79"/>